<reference evidence="1 2" key="1">
    <citation type="journal article" date="2019" name="Sci. Rep.">
        <title>Orb-weaving spider Araneus ventricosus genome elucidates the spidroin gene catalogue.</title>
        <authorList>
            <person name="Kono N."/>
            <person name="Nakamura H."/>
            <person name="Ohtoshi R."/>
            <person name="Moran D.A.P."/>
            <person name="Shinohara A."/>
            <person name="Yoshida Y."/>
            <person name="Fujiwara M."/>
            <person name="Mori M."/>
            <person name="Tomita M."/>
            <person name="Arakawa K."/>
        </authorList>
    </citation>
    <scope>NUCLEOTIDE SEQUENCE [LARGE SCALE GENOMIC DNA]</scope>
</reference>
<sequence length="80" mass="9146">MESRFPSMLVLWFGRQFYRGMYGNSGGKEPSTPDLGDKLDDHFGDKFGDFGDEMWDPKSTGIFLISLLGPEIWIYPDDSM</sequence>
<accession>A0A4Y2MJ16</accession>
<dbReference type="EMBL" id="BGPR01007481">
    <property type="protein sequence ID" value="GBN27158.1"/>
    <property type="molecule type" value="Genomic_DNA"/>
</dbReference>
<name>A0A4Y2MJ16_ARAVE</name>
<proteinExistence type="predicted"/>
<protein>
    <submittedName>
        <fullName evidence="1">Uncharacterized protein</fullName>
    </submittedName>
</protein>
<dbReference type="AlphaFoldDB" id="A0A4Y2MJ16"/>
<keyword evidence="2" id="KW-1185">Reference proteome</keyword>
<evidence type="ECO:0000313" key="1">
    <source>
        <dbReference type="EMBL" id="GBN27158.1"/>
    </source>
</evidence>
<comment type="caution">
    <text evidence="1">The sequence shown here is derived from an EMBL/GenBank/DDBJ whole genome shotgun (WGS) entry which is preliminary data.</text>
</comment>
<organism evidence="1 2">
    <name type="scientific">Araneus ventricosus</name>
    <name type="common">Orbweaver spider</name>
    <name type="synonym">Epeira ventricosa</name>
    <dbReference type="NCBI Taxonomy" id="182803"/>
    <lineage>
        <taxon>Eukaryota</taxon>
        <taxon>Metazoa</taxon>
        <taxon>Ecdysozoa</taxon>
        <taxon>Arthropoda</taxon>
        <taxon>Chelicerata</taxon>
        <taxon>Arachnida</taxon>
        <taxon>Araneae</taxon>
        <taxon>Araneomorphae</taxon>
        <taxon>Entelegynae</taxon>
        <taxon>Araneoidea</taxon>
        <taxon>Araneidae</taxon>
        <taxon>Araneus</taxon>
    </lineage>
</organism>
<gene>
    <name evidence="1" type="ORF">AVEN_217089_1</name>
</gene>
<evidence type="ECO:0000313" key="2">
    <source>
        <dbReference type="Proteomes" id="UP000499080"/>
    </source>
</evidence>
<dbReference type="Proteomes" id="UP000499080">
    <property type="component" value="Unassembled WGS sequence"/>
</dbReference>